<dbReference type="PANTHER" id="PTHR38436:SF1">
    <property type="entry name" value="ESTER CYCLASE"/>
    <property type="match status" value="1"/>
</dbReference>
<dbReference type="Pfam" id="PF12680">
    <property type="entry name" value="SnoaL_2"/>
    <property type="match status" value="1"/>
</dbReference>
<dbReference type="InterPro" id="IPR037401">
    <property type="entry name" value="SnoaL-like"/>
</dbReference>
<gene>
    <name evidence="2" type="ORF">HNP60_002800</name>
</gene>
<dbReference type="InterPro" id="IPR009959">
    <property type="entry name" value="Cyclase_SnoaL-like"/>
</dbReference>
<feature type="domain" description="SnoaL-like" evidence="1">
    <location>
        <begin position="47"/>
        <end position="147"/>
    </location>
</feature>
<keyword evidence="3" id="KW-1185">Reference proteome</keyword>
<comment type="caution">
    <text evidence="2">The sequence shown here is derived from an EMBL/GenBank/DDBJ whole genome shotgun (WGS) entry which is preliminary data.</text>
</comment>
<evidence type="ECO:0000313" key="2">
    <source>
        <dbReference type="EMBL" id="MBB5986826.1"/>
    </source>
</evidence>
<dbReference type="SUPFAM" id="SSF54427">
    <property type="entry name" value="NTF2-like"/>
    <property type="match status" value="1"/>
</dbReference>
<accession>A0ABR6NIA3</accession>
<name>A0ABR6NIA3_9SPHN</name>
<dbReference type="Proteomes" id="UP001138540">
    <property type="component" value="Unassembled WGS sequence"/>
</dbReference>
<reference evidence="2 3" key="1">
    <citation type="submission" date="2020-08" db="EMBL/GenBank/DDBJ databases">
        <title>Exploring microbial biodiversity for novel pathways involved in the catabolism of aromatic compounds derived from lignin.</title>
        <authorList>
            <person name="Elkins J."/>
        </authorList>
    </citation>
    <scope>NUCLEOTIDE SEQUENCE [LARGE SCALE GENOMIC DNA]</scope>
    <source>
        <strain evidence="2 3">B1D3A</strain>
    </source>
</reference>
<dbReference type="EMBL" id="JACHKA010000001">
    <property type="protein sequence ID" value="MBB5986826.1"/>
    <property type="molecule type" value="Genomic_DNA"/>
</dbReference>
<proteinExistence type="predicted"/>
<protein>
    <submittedName>
        <fullName evidence="2">SnoaL-like aldol condensation-catalyzing enzyme</fullName>
    </submittedName>
</protein>
<dbReference type="RefSeq" id="WP_260394894.1">
    <property type="nucleotide sequence ID" value="NZ_JACHKA010000001.1"/>
</dbReference>
<evidence type="ECO:0000313" key="3">
    <source>
        <dbReference type="Proteomes" id="UP001138540"/>
    </source>
</evidence>
<dbReference type="Gene3D" id="3.10.450.50">
    <property type="match status" value="1"/>
</dbReference>
<evidence type="ECO:0000259" key="1">
    <source>
        <dbReference type="Pfam" id="PF12680"/>
    </source>
</evidence>
<dbReference type="PANTHER" id="PTHR38436">
    <property type="entry name" value="POLYKETIDE CYCLASE SNOAL-LIKE DOMAIN"/>
    <property type="match status" value="1"/>
</dbReference>
<sequence length="171" mass="19221">MSGRTVLVAAAEPIPGQTTPVVAADHDAMLASADPAIARNKRLCYDMYRIVLQAGRADRVSDFIGPDYIQHNPNVVSGRDALSAFIRASRPERDIKPTIELPLVSIVAERDMVQFTFVRPERDAEGEPYHTSWFDLFRIEDGKIVEHWDPALKSPEMLKLDPNERRLDKPA</sequence>
<organism evidence="2 3">
    <name type="scientific">Sphingobium lignivorans</name>
    <dbReference type="NCBI Taxonomy" id="2735886"/>
    <lineage>
        <taxon>Bacteria</taxon>
        <taxon>Pseudomonadati</taxon>
        <taxon>Pseudomonadota</taxon>
        <taxon>Alphaproteobacteria</taxon>
        <taxon>Sphingomonadales</taxon>
        <taxon>Sphingomonadaceae</taxon>
        <taxon>Sphingobium</taxon>
    </lineage>
</organism>
<dbReference type="InterPro" id="IPR032710">
    <property type="entry name" value="NTF2-like_dom_sf"/>
</dbReference>